<feature type="chain" id="PRO_5037447359" description="DUF2167 domain-containing protein" evidence="2">
    <location>
        <begin position="23"/>
        <end position="241"/>
    </location>
</feature>
<organism evidence="3 4">
    <name type="scientific">Agrilutibacter solisilvae</name>
    <dbReference type="NCBI Taxonomy" id="2763317"/>
    <lineage>
        <taxon>Bacteria</taxon>
        <taxon>Pseudomonadati</taxon>
        <taxon>Pseudomonadota</taxon>
        <taxon>Gammaproteobacteria</taxon>
        <taxon>Lysobacterales</taxon>
        <taxon>Lysobacteraceae</taxon>
        <taxon>Agrilutibacter</taxon>
    </lineage>
</organism>
<evidence type="ECO:0008006" key="5">
    <source>
        <dbReference type="Google" id="ProtNLM"/>
    </source>
</evidence>
<keyword evidence="1" id="KW-0812">Transmembrane</keyword>
<proteinExistence type="predicted"/>
<sequence length="241" mass="26426">MNAARAAAMLCGLLLCAAAAHAQDATEPEGYPAPGEVLVDRDFGVDTREFGLDRRVEMYQWRQHEGGYERVWNAAPIDSGGFAAGHENPPELPLENRRWWADHPMLDGHPMDADVLRSLGEWRVLQPNFSRLPANLAASFQPEGEGLGSAENPLDPQIGDVRVSWRELVLPPLAGKVSLREGVWRRVAQANASADPNPAAAAAPAREKGHAQRMWPLFGGGLIAIIAIVVATRRRRERRGR</sequence>
<keyword evidence="2" id="KW-0732">Signal</keyword>
<feature type="signal peptide" evidence="2">
    <location>
        <begin position="1"/>
        <end position="22"/>
    </location>
</feature>
<dbReference type="Pfam" id="PF07787">
    <property type="entry name" value="TMEM43"/>
    <property type="match status" value="1"/>
</dbReference>
<keyword evidence="4" id="KW-1185">Reference proteome</keyword>
<evidence type="ECO:0000313" key="3">
    <source>
        <dbReference type="EMBL" id="QSX77185.1"/>
    </source>
</evidence>
<keyword evidence="1" id="KW-1133">Transmembrane helix</keyword>
<dbReference type="AlphaFoldDB" id="A0A975ARQ1"/>
<evidence type="ECO:0000256" key="2">
    <source>
        <dbReference type="SAM" id="SignalP"/>
    </source>
</evidence>
<protein>
    <recommendedName>
        <fullName evidence="5">DUF2167 domain-containing protein</fullName>
    </recommendedName>
</protein>
<evidence type="ECO:0000313" key="4">
    <source>
        <dbReference type="Proteomes" id="UP000639274"/>
    </source>
</evidence>
<dbReference type="RefSeq" id="WP_200611733.1">
    <property type="nucleotide sequence ID" value="NZ_CP071518.1"/>
</dbReference>
<dbReference type="InterPro" id="IPR012430">
    <property type="entry name" value="TMEM43_fam"/>
</dbReference>
<accession>A0A975ARQ1</accession>
<dbReference type="Proteomes" id="UP000639274">
    <property type="component" value="Chromosome"/>
</dbReference>
<name>A0A975ARQ1_9GAMM</name>
<feature type="transmembrane region" description="Helical" evidence="1">
    <location>
        <begin position="214"/>
        <end position="232"/>
    </location>
</feature>
<keyword evidence="1" id="KW-0472">Membrane</keyword>
<dbReference type="KEGG" id="lsf:I8J32_010255"/>
<dbReference type="EMBL" id="CP071518">
    <property type="protein sequence ID" value="QSX77185.1"/>
    <property type="molecule type" value="Genomic_DNA"/>
</dbReference>
<gene>
    <name evidence="3" type="ORF">I8J32_010255</name>
</gene>
<evidence type="ECO:0000256" key="1">
    <source>
        <dbReference type="SAM" id="Phobius"/>
    </source>
</evidence>
<reference evidence="3 4" key="1">
    <citation type="submission" date="2021-03" db="EMBL/GenBank/DDBJ databases">
        <title>Lysobacter sp. nov. isolated from soil of gangwondo yeongwol, south Korea.</title>
        <authorList>
            <person name="Kim K.R."/>
            <person name="Kim K.H."/>
            <person name="Jeon C.O."/>
        </authorList>
    </citation>
    <scope>NUCLEOTIDE SEQUENCE [LARGE SCALE GENOMIC DNA]</scope>
    <source>
        <strain evidence="3 4">R19</strain>
    </source>
</reference>